<dbReference type="InterPro" id="IPR015003">
    <property type="entry name" value="DUF1853"/>
</dbReference>
<dbReference type="OrthoDB" id="1466769at2"/>
<protein>
    <recommendedName>
        <fullName evidence="3">DUF1853 domain-containing protein</fullName>
    </recommendedName>
</protein>
<reference evidence="1 2" key="1">
    <citation type="submission" date="2012-12" db="EMBL/GenBank/DDBJ databases">
        <title>Genome assembly of Formosa sp. AK20.</title>
        <authorList>
            <person name="Kumar R."/>
            <person name="Khatri I."/>
            <person name="Vaidya B."/>
            <person name="Subramanian S."/>
            <person name="Pinnaka A."/>
        </authorList>
    </citation>
    <scope>NUCLEOTIDE SEQUENCE [LARGE SCALE GENOMIC DNA]</scope>
    <source>
        <strain evidence="1 2">AK20</strain>
    </source>
</reference>
<dbReference type="AlphaFoldDB" id="M7MXX6"/>
<evidence type="ECO:0000313" key="2">
    <source>
        <dbReference type="Proteomes" id="UP000012024"/>
    </source>
</evidence>
<accession>M7MXX6</accession>
<evidence type="ECO:0000313" key="1">
    <source>
        <dbReference type="EMBL" id="EMQ94324.1"/>
    </source>
</evidence>
<evidence type="ECO:0008006" key="3">
    <source>
        <dbReference type="Google" id="ProtNLM"/>
    </source>
</evidence>
<keyword evidence="2" id="KW-1185">Reference proteome</keyword>
<dbReference type="PATRIC" id="fig|1137281.3.peg.2225"/>
<organism evidence="1 2">
    <name type="scientific">Xanthomarina gelatinilytica</name>
    <dbReference type="NCBI Taxonomy" id="1137281"/>
    <lineage>
        <taxon>Bacteria</taxon>
        <taxon>Pseudomonadati</taxon>
        <taxon>Bacteroidota</taxon>
        <taxon>Flavobacteriia</taxon>
        <taxon>Flavobacteriales</taxon>
        <taxon>Flavobacteriaceae</taxon>
        <taxon>Xanthomarina</taxon>
    </lineage>
</organism>
<dbReference type="Proteomes" id="UP000012024">
    <property type="component" value="Unassembled WGS sequence"/>
</dbReference>
<gene>
    <name evidence="1" type="ORF">D778_00792</name>
</gene>
<dbReference type="eggNOG" id="COG3782">
    <property type="taxonomic scope" value="Bacteria"/>
</dbReference>
<dbReference type="EMBL" id="ANLA01000017">
    <property type="protein sequence ID" value="EMQ94324.1"/>
    <property type="molecule type" value="Genomic_DNA"/>
</dbReference>
<dbReference type="GeneID" id="98642077"/>
<proteinExistence type="predicted"/>
<name>M7MXX6_9FLAO</name>
<dbReference type="Pfam" id="PF08907">
    <property type="entry name" value="DUF1853"/>
    <property type="match status" value="1"/>
</dbReference>
<sequence length="269" mass="31909">MPKNAVQLQYEAYVNTPKLWWNNSVYGLEQFSFKTETSIPFSEPLPKGIRLGKRVEQFVFHELRQVPQLNLVAQNLQIQQEKHTLGEIDALLVKDGTAIHLEIIYKFYVYDETVGSSELEHWIGPNRKDSLVEKLNKLKHKQLPLLYHQETLKYLNTYQLDISNIKQQVLFKAQLFVPYKHTQAEWHEIHTACIMGYYLKQGDFIDFKDCKFYIPKKANWLLQPQIDVSWLSLDAFSNKMIGYFENQQSPMVWIKHPKGRMDKVFVVWW</sequence>
<comment type="caution">
    <text evidence="1">The sequence shown here is derived from an EMBL/GenBank/DDBJ whole genome shotgun (WGS) entry which is preliminary data.</text>
</comment>
<dbReference type="RefSeq" id="WP_007650652.1">
    <property type="nucleotide sequence ID" value="NZ_ANLA01000017.1"/>
</dbReference>